<dbReference type="GO" id="GO:0006886">
    <property type="term" value="P:intracellular protein transport"/>
    <property type="evidence" value="ECO:0007669"/>
    <property type="project" value="UniProtKB-UniRule"/>
</dbReference>
<dbReference type="EMBL" id="JAEPQZ010000008">
    <property type="protein sequence ID" value="KAG2177823.1"/>
    <property type="molecule type" value="Genomic_DNA"/>
</dbReference>
<sequence length="1097" mass="125634">MSLIDDFIESTEPGGSSTLANYNGHAGAGGLYSNDYPNDDMVRMETGFVSTGLNETDNRIFILDRVQLAVSAPIVVVTVSNDTLVLILETFQILRIDLQKEDQIEYIDIPRKPTDGLVTDAFFDPTGRHLIITTDRGENYYLYQKWQKCKPLKHLKGHVITSVAWNKQATLADPSTREILIGTKNGQIHEACLEPSDDLFKREEKPLRFLYAINEPASPISGLHFEQFPGNSRKYFIIAATPTRIYEFVGTIGTGQKATADKEDKLKRATFESIFTPYESNPGERNEDTMCFSVRTMLTKEFALVFQELPGDLSYSELHFYSQFKDLQQRGVAQSFAWLTVPGIYHGSLVFGSQNPGEHVIDNAQLLQYPTNPAESDEPQLDFVPLSIAMTEFHFILLYKDRLRAICHLNDEIVYEEMINLAADEHVIGLTMDEALGTSWVYTNLSLYQLVIEQESRDVWKIYLEKKQYDTALHYCRDDAQRDKVYTTQANDYFAQHRYQLSAKYFAESAVPFEEVALQFVERDERDALRNYVSNKLDRLKKGVSYGNNLQGNFSGKNLTTLFIKDLTQKTMLATWLVELYLSKINQLEDLTSSAMSTTDLISTQASIVPDYKQQQEDIEDEFKTFLETYKGHLHKPTTYKLIASHGRSSAMLYYADLIGDYDRVISHWIIEQNWAKALEVLGKQANPDVFYKYSPALMENSPNEMVTLWMQSNLNPRQLIPSLLRYDHSKVAEKGMQNQAIRYLSYVVTTLGNTDAAIHNYLLTLYATQPTKDETALLVFLKNEGREMHYNLDYALRLCSQNNRMQSCVHIYSQMGLFEEAVNLSLKYHDLELARINADKPEDDDVLRKRLWLNIAKHVVQEKNDIKTAMEFLKQSDLLKIEDILPFFPDFVLIDDFKDEICSALEEYNIHIEELKTDMDEATRSAENIRLDIRQLRSRFAVIGSMERCCLCDMPLLTRQFYVFPCQHSFHADCLVDRITKYLNTRQIRRLLDLQEQLSKELNSKHNQQPSSGFNSTANKFIHAAGNLKGVIFPGDAALHGNDDAAIRVARSEQLKEELDDIVAGECVLCGEIMIKTIDQPFIGEDEVDVVMSWSV</sequence>
<dbReference type="InterPro" id="IPR058919">
    <property type="entry name" value="Pep3/Vps18_RING_C"/>
</dbReference>
<evidence type="ECO:0000256" key="2">
    <source>
        <dbReference type="ARBA" id="ARBA00022723"/>
    </source>
</evidence>
<evidence type="ECO:0000256" key="5">
    <source>
        <dbReference type="ARBA" id="ARBA00023136"/>
    </source>
</evidence>
<dbReference type="InterPro" id="IPR000547">
    <property type="entry name" value="Clathrin_H-chain/VPS_repeat"/>
</dbReference>
<accession>A0A8H7PQ12</accession>
<dbReference type="Proteomes" id="UP000654370">
    <property type="component" value="Unassembled WGS sequence"/>
</dbReference>
<dbReference type="GO" id="GO:0006904">
    <property type="term" value="P:vesicle docking involved in exocytosis"/>
    <property type="evidence" value="ECO:0007669"/>
    <property type="project" value="TreeGrafter"/>
</dbReference>
<evidence type="ECO:0000313" key="11">
    <source>
        <dbReference type="EMBL" id="KAG2177823.1"/>
    </source>
</evidence>
<dbReference type="SUPFAM" id="SSF57850">
    <property type="entry name" value="RING/U-box"/>
    <property type="match status" value="1"/>
</dbReference>
<keyword evidence="3" id="KW-0863">Zinc-finger</keyword>
<dbReference type="GO" id="GO:0030674">
    <property type="term" value="F:protein-macromolecule adaptor activity"/>
    <property type="evidence" value="ECO:0007669"/>
    <property type="project" value="TreeGrafter"/>
</dbReference>
<dbReference type="CDD" id="cd16462">
    <property type="entry name" value="RING-H2_Pep3p-like"/>
    <property type="match status" value="1"/>
</dbReference>
<evidence type="ECO:0000256" key="8">
    <source>
        <dbReference type="SAM" id="Coils"/>
    </source>
</evidence>
<dbReference type="InterPro" id="IPR036322">
    <property type="entry name" value="WD40_repeat_dom_sf"/>
</dbReference>
<dbReference type="GO" id="GO:0048284">
    <property type="term" value="P:organelle fusion"/>
    <property type="evidence" value="ECO:0007669"/>
    <property type="project" value="TreeGrafter"/>
</dbReference>
<dbReference type="Pfam" id="PF05131">
    <property type="entry name" value="Pep3_Vps18"/>
    <property type="match status" value="1"/>
</dbReference>
<reference evidence="11" key="1">
    <citation type="submission" date="2020-12" db="EMBL/GenBank/DDBJ databases">
        <title>Metabolic potential, ecology and presence of endohyphal bacteria is reflected in genomic diversity of Mucoromycotina.</title>
        <authorList>
            <person name="Muszewska A."/>
            <person name="Okrasinska A."/>
            <person name="Steczkiewicz K."/>
            <person name="Drgas O."/>
            <person name="Orlowska M."/>
            <person name="Perlinska-Lenart U."/>
            <person name="Aleksandrzak-Piekarczyk T."/>
            <person name="Szatraj K."/>
            <person name="Zielenkiewicz U."/>
            <person name="Pilsyk S."/>
            <person name="Malc E."/>
            <person name="Mieczkowski P."/>
            <person name="Kruszewska J.S."/>
            <person name="Biernat P."/>
            <person name="Pawlowska J."/>
        </authorList>
    </citation>
    <scope>NUCLEOTIDE SEQUENCE</scope>
    <source>
        <strain evidence="11">WA0000067209</strain>
    </source>
</reference>
<evidence type="ECO:0000256" key="4">
    <source>
        <dbReference type="ARBA" id="ARBA00022833"/>
    </source>
</evidence>
<evidence type="ECO:0000256" key="1">
    <source>
        <dbReference type="ARBA" id="ARBA00010454"/>
    </source>
</evidence>
<dbReference type="GO" id="GO:0030897">
    <property type="term" value="C:HOPS complex"/>
    <property type="evidence" value="ECO:0007669"/>
    <property type="project" value="TreeGrafter"/>
</dbReference>
<name>A0A8H7PQ12_MORIS</name>
<comment type="subcellular location">
    <subcellularLocation>
        <location evidence="6">Endomembrane system</location>
        <topology evidence="6">Peripheral membrane protein</topology>
        <orientation evidence="6">Cytoplasmic side</orientation>
    </subcellularLocation>
</comment>
<dbReference type="GO" id="GO:0007032">
    <property type="term" value="P:endosome organization"/>
    <property type="evidence" value="ECO:0007669"/>
    <property type="project" value="TreeGrafter"/>
</dbReference>
<dbReference type="GO" id="GO:0005768">
    <property type="term" value="C:endosome"/>
    <property type="evidence" value="ECO:0007669"/>
    <property type="project" value="TreeGrafter"/>
</dbReference>
<keyword evidence="4" id="KW-0862">Zinc</keyword>
<dbReference type="GO" id="GO:0007033">
    <property type="term" value="P:vacuole organization"/>
    <property type="evidence" value="ECO:0007669"/>
    <property type="project" value="TreeGrafter"/>
</dbReference>
<keyword evidence="12" id="KW-1185">Reference proteome</keyword>
<evidence type="ECO:0000256" key="6">
    <source>
        <dbReference type="ARBA" id="ARBA00029433"/>
    </source>
</evidence>
<keyword evidence="2" id="KW-0479">Metal-binding</keyword>
<dbReference type="Pfam" id="PF26148">
    <property type="entry name" value="VPS18_RING_C"/>
    <property type="match status" value="1"/>
</dbReference>
<comment type="caution">
    <text evidence="11">The sequence shown here is derived from an EMBL/GenBank/DDBJ whole genome shotgun (WGS) entry which is preliminary data.</text>
</comment>
<dbReference type="SUPFAM" id="SSF50978">
    <property type="entry name" value="WD40 repeat-like"/>
    <property type="match status" value="1"/>
</dbReference>
<dbReference type="GO" id="GO:0008270">
    <property type="term" value="F:zinc ion binding"/>
    <property type="evidence" value="ECO:0007669"/>
    <property type="project" value="UniProtKB-KW"/>
</dbReference>
<keyword evidence="5" id="KW-0472">Membrane</keyword>
<evidence type="ECO:0000256" key="7">
    <source>
        <dbReference type="PROSITE-ProRule" id="PRU01006"/>
    </source>
</evidence>
<dbReference type="PANTHER" id="PTHR23323:SF26">
    <property type="entry name" value="VACUOLAR PROTEIN SORTING-ASSOCIATED PROTEIN 18 HOMOLOG"/>
    <property type="match status" value="1"/>
</dbReference>
<evidence type="ECO:0000259" key="10">
    <source>
        <dbReference type="Pfam" id="PF26148"/>
    </source>
</evidence>
<gene>
    <name evidence="11" type="ORF">INT43_003070</name>
</gene>
<evidence type="ECO:0000313" key="12">
    <source>
        <dbReference type="Proteomes" id="UP000654370"/>
    </source>
</evidence>
<dbReference type="Pfam" id="PF23556">
    <property type="entry name" value="TPR_Vps41"/>
    <property type="match status" value="1"/>
</dbReference>
<comment type="similarity">
    <text evidence="1">Belongs to the VPS18 family.</text>
</comment>
<evidence type="ECO:0008006" key="13">
    <source>
        <dbReference type="Google" id="ProtNLM"/>
    </source>
</evidence>
<evidence type="ECO:0000259" key="9">
    <source>
        <dbReference type="Pfam" id="PF05131"/>
    </source>
</evidence>
<keyword evidence="8" id="KW-0175">Coiled coil</keyword>
<feature type="coiled-coil region" evidence="8">
    <location>
        <begin position="906"/>
        <end position="940"/>
    </location>
</feature>
<proteinExistence type="inferred from homology"/>
<organism evidence="11 12">
    <name type="scientific">Mortierella isabellina</name>
    <name type="common">Filamentous fungus</name>
    <name type="synonym">Umbelopsis isabellina</name>
    <dbReference type="NCBI Taxonomy" id="91625"/>
    <lineage>
        <taxon>Eukaryota</taxon>
        <taxon>Fungi</taxon>
        <taxon>Fungi incertae sedis</taxon>
        <taxon>Mucoromycota</taxon>
        <taxon>Mucoromycotina</taxon>
        <taxon>Umbelopsidomycetes</taxon>
        <taxon>Umbelopsidales</taxon>
        <taxon>Umbelopsidaceae</taxon>
        <taxon>Umbelopsis</taxon>
    </lineage>
</organism>
<evidence type="ECO:0000256" key="3">
    <source>
        <dbReference type="ARBA" id="ARBA00022771"/>
    </source>
</evidence>
<feature type="domain" description="Pep3/Vps18 beta-propeller" evidence="9">
    <location>
        <begin position="60"/>
        <end position="452"/>
    </location>
</feature>
<dbReference type="PROSITE" id="PS50236">
    <property type="entry name" value="CHCR"/>
    <property type="match status" value="1"/>
</dbReference>
<dbReference type="InterPro" id="IPR007810">
    <property type="entry name" value="Pep3/Vps18_beta-prop"/>
</dbReference>
<dbReference type="AlphaFoldDB" id="A0A8H7PQ12"/>
<dbReference type="PANTHER" id="PTHR23323">
    <property type="entry name" value="VACUOLAR PROTEIN SORTING-ASSOCIATED PROTEIN"/>
    <property type="match status" value="1"/>
</dbReference>
<feature type="repeat" description="CHCR" evidence="7">
    <location>
        <begin position="712"/>
        <end position="869"/>
    </location>
</feature>
<feature type="domain" description="Pep3/Vps18 RING C-terminal" evidence="10">
    <location>
        <begin position="948"/>
        <end position="1008"/>
    </location>
</feature>
<dbReference type="OrthoDB" id="1845386at2759"/>
<protein>
    <recommendedName>
        <fullName evidence="13">Pep3/Vps18/deep orange domain-containing protein</fullName>
    </recommendedName>
</protein>